<dbReference type="InterPro" id="IPR005599">
    <property type="entry name" value="GPI_mannosylTrfase"/>
</dbReference>
<name>A0AAN8N418_9PEZI</name>
<feature type="transmembrane region" description="Helical" evidence="10">
    <location>
        <begin position="363"/>
        <end position="385"/>
    </location>
</feature>
<dbReference type="GO" id="GO:0006487">
    <property type="term" value="P:protein N-linked glycosylation"/>
    <property type="evidence" value="ECO:0007669"/>
    <property type="project" value="TreeGrafter"/>
</dbReference>
<evidence type="ECO:0000256" key="6">
    <source>
        <dbReference type="ARBA" id="ARBA00022692"/>
    </source>
</evidence>
<dbReference type="PANTHER" id="PTHR22760:SF2">
    <property type="entry name" value="ALPHA-1,2-MANNOSYLTRANSFERASE ALG9"/>
    <property type="match status" value="1"/>
</dbReference>
<comment type="caution">
    <text evidence="11">The sequence shown here is derived from an EMBL/GenBank/DDBJ whole genome shotgun (WGS) entry which is preliminary data.</text>
</comment>
<gene>
    <name evidence="11" type="primary">ALG9</name>
    <name evidence="11" type="ORF">TWF718_007974</name>
</gene>
<dbReference type="GO" id="GO:0000026">
    <property type="term" value="F:alpha-1,2-mannosyltransferase activity"/>
    <property type="evidence" value="ECO:0007669"/>
    <property type="project" value="TreeGrafter"/>
</dbReference>
<keyword evidence="8 10" id="KW-1133">Transmembrane helix</keyword>
<sequence length="590" mass="66344">MPLQSQAPLAEAAVQKTHNNTPVSDTVAKEKNKVPLLPYHIVLSIIFSAGLISAAFATIPDCDEVFNYWEPTHYLSYGNGLQTWEYSPVYAIRSWLYVGVHSLITLPFSRVPSINKSHIFLILRTILAGTASVSQAELYDALSRSVSPTVGLLFILISVPSAGMFQAMPAYLPSSFAMYFVMFGMAEFLKTPASLPRALTYFSIAGFLGWPFCLALVAPQFLLWAFEDGKARGAIGLIQHVARSTISPLFVLATVVGVDSLAYRKLVFVPLNIVLYNVFGGSDRGPDLYGTEPWWYYFANLSLNFNLMAAVAFASIFLLALTLAILPTGATRQQVVLLLPFYLWLGVFSLQPHKEERFMFPAYPALCINAAMSMNWVNDFVLFLGCKLKFKPKTARAFGASVVTVMLATSALISTSRTIAVTTAYSAPKTIYRFDRSLSGNICFGKEWYRFPSSYFLPVGARPRFIKSAFAGLLPGTFAEAETPFRDGTWKVPENMNDLNREDYSKYIPIEECDYLVDSYFSGREEHIESLEPNYILDLENWDRVTCQKFLDAARTPFLSRALWLPDLVYRDRRVWGEYCILRNKQKRRT</sequence>
<reference evidence="11 12" key="1">
    <citation type="submission" date="2019-10" db="EMBL/GenBank/DDBJ databases">
        <authorList>
            <person name="Palmer J.M."/>
        </authorList>
    </citation>
    <scope>NUCLEOTIDE SEQUENCE [LARGE SCALE GENOMIC DNA]</scope>
    <source>
        <strain evidence="11 12">TWF718</strain>
    </source>
</reference>
<feature type="transmembrane region" description="Helical" evidence="10">
    <location>
        <begin position="397"/>
        <end position="414"/>
    </location>
</feature>
<dbReference type="EMBL" id="JAVHNR010000005">
    <property type="protein sequence ID" value="KAK6342572.1"/>
    <property type="molecule type" value="Genomic_DNA"/>
</dbReference>
<comment type="subcellular location">
    <subcellularLocation>
        <location evidence="1 10">Endoplasmic reticulum membrane</location>
        <topology evidence="1 10">Multi-pass membrane protein</topology>
    </subcellularLocation>
</comment>
<keyword evidence="9 10" id="KW-0472">Membrane</keyword>
<dbReference type="GO" id="GO:0005789">
    <property type="term" value="C:endoplasmic reticulum membrane"/>
    <property type="evidence" value="ECO:0007669"/>
    <property type="project" value="UniProtKB-SubCell"/>
</dbReference>
<feature type="transmembrane region" description="Helical" evidence="10">
    <location>
        <begin position="201"/>
        <end position="226"/>
    </location>
</feature>
<evidence type="ECO:0000256" key="5">
    <source>
        <dbReference type="ARBA" id="ARBA00022679"/>
    </source>
</evidence>
<keyword evidence="7 10" id="KW-0256">Endoplasmic reticulum</keyword>
<dbReference type="AlphaFoldDB" id="A0AAN8N418"/>
<evidence type="ECO:0000313" key="11">
    <source>
        <dbReference type="EMBL" id="KAK6342572.1"/>
    </source>
</evidence>
<evidence type="ECO:0000256" key="9">
    <source>
        <dbReference type="ARBA" id="ARBA00023136"/>
    </source>
</evidence>
<evidence type="ECO:0000256" key="7">
    <source>
        <dbReference type="ARBA" id="ARBA00022824"/>
    </source>
</evidence>
<dbReference type="Pfam" id="PF03901">
    <property type="entry name" value="Glyco_transf_22"/>
    <property type="match status" value="1"/>
</dbReference>
<feature type="transmembrane region" description="Helical" evidence="10">
    <location>
        <begin position="145"/>
        <end position="163"/>
    </location>
</feature>
<evidence type="ECO:0000256" key="1">
    <source>
        <dbReference type="ARBA" id="ARBA00004477"/>
    </source>
</evidence>
<keyword evidence="12" id="KW-1185">Reference proteome</keyword>
<feature type="transmembrane region" description="Helical" evidence="10">
    <location>
        <begin position="294"/>
        <end position="323"/>
    </location>
</feature>
<dbReference type="EC" id="2.4.1.-" evidence="10"/>
<evidence type="ECO:0000313" key="12">
    <source>
        <dbReference type="Proteomes" id="UP001313282"/>
    </source>
</evidence>
<accession>A0AAN8N418</accession>
<feature type="transmembrane region" description="Helical" evidence="10">
    <location>
        <begin position="170"/>
        <end position="189"/>
    </location>
</feature>
<proteinExistence type="inferred from homology"/>
<feature type="transmembrane region" description="Helical" evidence="10">
    <location>
        <begin position="246"/>
        <end position="263"/>
    </location>
</feature>
<feature type="transmembrane region" description="Helical" evidence="10">
    <location>
        <begin position="39"/>
        <end position="59"/>
    </location>
</feature>
<evidence type="ECO:0000256" key="3">
    <source>
        <dbReference type="ARBA" id="ARBA00007063"/>
    </source>
</evidence>
<dbReference type="Proteomes" id="UP001313282">
    <property type="component" value="Unassembled WGS sequence"/>
</dbReference>
<feature type="transmembrane region" description="Helical" evidence="10">
    <location>
        <begin position="335"/>
        <end position="351"/>
    </location>
</feature>
<protein>
    <recommendedName>
        <fullName evidence="10">Mannosyltransferase</fullName>
        <ecNumber evidence="10">2.4.1.-</ecNumber>
    </recommendedName>
</protein>
<evidence type="ECO:0000256" key="2">
    <source>
        <dbReference type="ARBA" id="ARBA00004922"/>
    </source>
</evidence>
<evidence type="ECO:0000256" key="4">
    <source>
        <dbReference type="ARBA" id="ARBA00022676"/>
    </source>
</evidence>
<keyword evidence="4 10" id="KW-0328">Glycosyltransferase</keyword>
<dbReference type="PANTHER" id="PTHR22760">
    <property type="entry name" value="GLYCOSYLTRANSFERASE"/>
    <property type="match status" value="1"/>
</dbReference>
<evidence type="ECO:0000256" key="10">
    <source>
        <dbReference type="RuleBase" id="RU363075"/>
    </source>
</evidence>
<evidence type="ECO:0000256" key="8">
    <source>
        <dbReference type="ARBA" id="ARBA00022989"/>
    </source>
</evidence>
<comment type="pathway">
    <text evidence="2">Protein modification; protein glycosylation.</text>
</comment>
<comment type="similarity">
    <text evidence="3 10">Belongs to the glycosyltransferase 22 family.</text>
</comment>
<organism evidence="11 12">
    <name type="scientific">Orbilia javanica</name>
    <dbReference type="NCBI Taxonomy" id="47235"/>
    <lineage>
        <taxon>Eukaryota</taxon>
        <taxon>Fungi</taxon>
        <taxon>Dikarya</taxon>
        <taxon>Ascomycota</taxon>
        <taxon>Pezizomycotina</taxon>
        <taxon>Orbiliomycetes</taxon>
        <taxon>Orbiliales</taxon>
        <taxon>Orbiliaceae</taxon>
        <taxon>Orbilia</taxon>
    </lineage>
</organism>
<keyword evidence="5" id="KW-0808">Transferase</keyword>
<keyword evidence="6 10" id="KW-0812">Transmembrane</keyword>